<dbReference type="InterPro" id="IPR029063">
    <property type="entry name" value="SAM-dependent_MTases_sf"/>
</dbReference>
<reference evidence="1" key="1">
    <citation type="submission" date="2018-05" db="EMBL/GenBank/DDBJ databases">
        <authorList>
            <person name="Lanie J.A."/>
            <person name="Ng W.-L."/>
            <person name="Kazmierczak K.M."/>
            <person name="Andrzejewski T.M."/>
            <person name="Davidsen T.M."/>
            <person name="Wayne K.J."/>
            <person name="Tettelin H."/>
            <person name="Glass J.I."/>
            <person name="Rusch D."/>
            <person name="Podicherti R."/>
            <person name="Tsui H.-C.T."/>
            <person name="Winkler M.E."/>
        </authorList>
    </citation>
    <scope>NUCLEOTIDE SEQUENCE</scope>
</reference>
<protein>
    <recommendedName>
        <fullName evidence="2">Methyltransferase type 11 domain-containing protein</fullName>
    </recommendedName>
</protein>
<dbReference type="AlphaFoldDB" id="A0A383DWQ4"/>
<dbReference type="Gene3D" id="3.40.50.150">
    <property type="entry name" value="Vaccinia Virus protein VP39"/>
    <property type="match status" value="1"/>
</dbReference>
<evidence type="ECO:0000313" key="1">
    <source>
        <dbReference type="EMBL" id="SVE48972.1"/>
    </source>
</evidence>
<dbReference type="EMBL" id="UINC01220869">
    <property type="protein sequence ID" value="SVE48972.1"/>
    <property type="molecule type" value="Genomic_DNA"/>
</dbReference>
<organism evidence="1">
    <name type="scientific">marine metagenome</name>
    <dbReference type="NCBI Taxonomy" id="408172"/>
    <lineage>
        <taxon>unclassified sequences</taxon>
        <taxon>metagenomes</taxon>
        <taxon>ecological metagenomes</taxon>
    </lineage>
</organism>
<sequence>DGTLLHRVSDDRVRIGCEPAPNLWDKLKDNCDIMIPEMWDHKYLDQYICTHPSPDYINNKAKAITAIGMFYDMDNPNDFISNVKEALTDDGIFIAQLMTLAPMLRMRDLGNVCHEHLEYYSYASLVELYERNGLEIYHVEENDIQGGSYQLWARHLKGHSIQYDEDISTLKDFFSEIEHNGKVLRDTLETYNDKNCYVYGASTKGNTMLQLWKLGKYFKGAAEIHPGKVGRVT</sequence>
<feature type="non-terminal residue" evidence="1">
    <location>
        <position position="1"/>
    </location>
</feature>
<feature type="non-terminal residue" evidence="1">
    <location>
        <position position="233"/>
    </location>
</feature>
<gene>
    <name evidence="1" type="ORF">METZ01_LOCUS501826</name>
</gene>
<name>A0A383DWQ4_9ZZZZ</name>
<dbReference type="SUPFAM" id="SSF53335">
    <property type="entry name" value="S-adenosyl-L-methionine-dependent methyltransferases"/>
    <property type="match status" value="1"/>
</dbReference>
<evidence type="ECO:0008006" key="2">
    <source>
        <dbReference type="Google" id="ProtNLM"/>
    </source>
</evidence>
<proteinExistence type="predicted"/>
<accession>A0A383DWQ4</accession>